<dbReference type="Proteomes" id="UP000509702">
    <property type="component" value="Chromosome"/>
</dbReference>
<dbReference type="InterPro" id="IPR000305">
    <property type="entry name" value="GIY-YIG_endonuc"/>
</dbReference>
<keyword evidence="3" id="KW-1185">Reference proteome</keyword>
<dbReference type="KEGG" id="aoz:HUE56_15120"/>
<organism evidence="2 3">
    <name type="scientific">Azospirillum oryzae</name>
    <dbReference type="NCBI Taxonomy" id="286727"/>
    <lineage>
        <taxon>Bacteria</taxon>
        <taxon>Pseudomonadati</taxon>
        <taxon>Pseudomonadota</taxon>
        <taxon>Alphaproteobacteria</taxon>
        <taxon>Rhodospirillales</taxon>
        <taxon>Azospirillaceae</taxon>
        <taxon>Azospirillum</taxon>
    </lineage>
</organism>
<gene>
    <name evidence="2" type="ORF">HUE56_15120</name>
</gene>
<proteinExistence type="predicted"/>
<accession>A0A6N1AJU0</accession>
<sequence length="127" mass="14457">MVRKKSSLGVKPAAPKCPFSYITGPFYVYWLVDPRTNDTIYVGRGRGRRARSYYNMASNEKYLLPSHNGQLNQWISEIRSTGMEVGIFAKDCFSNKKMMQKLEKDLIKQHGRFDKGTGTLANRNNGG</sequence>
<name>A0A6N1AJU0_9PROT</name>
<evidence type="ECO:0000259" key="1">
    <source>
        <dbReference type="PROSITE" id="PS50164"/>
    </source>
</evidence>
<protein>
    <recommendedName>
        <fullName evidence="1">GIY-YIG domain-containing protein</fullName>
    </recommendedName>
</protein>
<feature type="domain" description="GIY-YIG" evidence="1">
    <location>
        <begin position="24"/>
        <end position="123"/>
    </location>
</feature>
<dbReference type="RefSeq" id="WP_149198363.1">
    <property type="nucleotide sequence ID" value="NZ_BSOV01000044.1"/>
</dbReference>
<evidence type="ECO:0000313" key="3">
    <source>
        <dbReference type="Proteomes" id="UP000509702"/>
    </source>
</evidence>
<evidence type="ECO:0000313" key="2">
    <source>
        <dbReference type="EMBL" id="QKS51780.1"/>
    </source>
</evidence>
<dbReference type="EMBL" id="CP054619">
    <property type="protein sequence ID" value="QKS51780.1"/>
    <property type="molecule type" value="Genomic_DNA"/>
</dbReference>
<reference evidence="2 3" key="1">
    <citation type="submission" date="2020-06" db="EMBL/GenBank/DDBJ databases">
        <title>Complete genome of Azosprillum oryzae KACC14407.</title>
        <authorList>
            <person name="Kim M."/>
            <person name="Park Y.-J."/>
            <person name="Shin J.-H."/>
        </authorList>
    </citation>
    <scope>NUCLEOTIDE SEQUENCE [LARGE SCALE GENOMIC DNA]</scope>
    <source>
        <strain evidence="2 3">KACC 14407</strain>
    </source>
</reference>
<dbReference type="AlphaFoldDB" id="A0A6N1AJU0"/>
<dbReference type="PROSITE" id="PS50164">
    <property type="entry name" value="GIY_YIG"/>
    <property type="match status" value="1"/>
</dbReference>